<feature type="transmembrane region" description="Helical" evidence="7">
    <location>
        <begin position="87"/>
        <end position="106"/>
    </location>
</feature>
<evidence type="ECO:0000256" key="2">
    <source>
        <dbReference type="ARBA" id="ARBA00009596"/>
    </source>
</evidence>
<evidence type="ECO:0000256" key="6">
    <source>
        <dbReference type="ARBA" id="ARBA00023136"/>
    </source>
</evidence>
<evidence type="ECO:0000313" key="8">
    <source>
        <dbReference type="EMBL" id="CAD7700105.1"/>
    </source>
</evidence>
<evidence type="ECO:0000256" key="5">
    <source>
        <dbReference type="ARBA" id="ARBA00022989"/>
    </source>
</evidence>
<keyword evidence="3 7" id="KW-0812">Transmembrane</keyword>
<dbReference type="InterPro" id="IPR005691">
    <property type="entry name" value="Tic20"/>
</dbReference>
<keyword evidence="7" id="KW-0934">Plastid</keyword>
<evidence type="ECO:0000256" key="3">
    <source>
        <dbReference type="ARBA" id="ARBA00022692"/>
    </source>
</evidence>
<evidence type="ECO:0000256" key="7">
    <source>
        <dbReference type="RuleBase" id="RU367003"/>
    </source>
</evidence>
<comment type="function">
    <text evidence="7">Involved in protein precursor import into chloroplasts.</text>
</comment>
<gene>
    <name evidence="8" type="ORF">OSTQU699_LOCUS5464</name>
</gene>
<keyword evidence="4" id="KW-1001">Plastid inner membrane</keyword>
<dbReference type="PANTHER" id="PTHR33510">
    <property type="entry name" value="PROTEIN TIC 20-II, CHLOROPLASTIC"/>
    <property type="match status" value="1"/>
</dbReference>
<keyword evidence="5 7" id="KW-1133">Transmembrane helix</keyword>
<proteinExistence type="inferred from homology"/>
<comment type="subcellular location">
    <subcellularLocation>
        <location evidence="1">Plastid</location>
        <location evidence="1">Chloroplast inner membrane</location>
        <topology evidence="1">Multi-pass membrane protein</topology>
    </subcellularLocation>
    <subcellularLocation>
        <location evidence="7">Plastid</location>
        <location evidence="7">Chloroplast membrane</location>
        <topology evidence="7">Multi-pass membrane protein</topology>
    </subcellularLocation>
</comment>
<reference evidence="8" key="1">
    <citation type="submission" date="2020-12" db="EMBL/GenBank/DDBJ databases">
        <authorList>
            <person name="Iha C."/>
        </authorList>
    </citation>
    <scope>NUCLEOTIDE SEQUENCE</scope>
</reference>
<evidence type="ECO:0000256" key="1">
    <source>
        <dbReference type="ARBA" id="ARBA00004478"/>
    </source>
</evidence>
<name>A0A8S1J2Y7_9CHLO</name>
<dbReference type="Proteomes" id="UP000708148">
    <property type="component" value="Unassembled WGS sequence"/>
</dbReference>
<feature type="transmembrane region" description="Helical" evidence="7">
    <location>
        <begin position="57"/>
        <end position="75"/>
    </location>
</feature>
<keyword evidence="7" id="KW-0150">Chloroplast</keyword>
<dbReference type="PANTHER" id="PTHR33510:SF5">
    <property type="entry name" value="PROTEIN TIC 20-II, CHLOROPLASTIC"/>
    <property type="match status" value="1"/>
</dbReference>
<feature type="transmembrane region" description="Helical" evidence="7">
    <location>
        <begin position="26"/>
        <end position="45"/>
    </location>
</feature>
<protein>
    <recommendedName>
        <fullName evidence="7">Protein TIC 20</fullName>
    </recommendedName>
</protein>
<dbReference type="AlphaFoldDB" id="A0A8S1J2Y7"/>
<comment type="caution">
    <text evidence="8">The sequence shown here is derived from an EMBL/GenBank/DDBJ whole genome shotgun (WGS) entry which is preliminary data.</text>
</comment>
<accession>A0A8S1J2Y7</accession>
<evidence type="ECO:0000313" key="9">
    <source>
        <dbReference type="Proteomes" id="UP000708148"/>
    </source>
</evidence>
<dbReference type="OrthoDB" id="414558at2759"/>
<sequence length="128" mass="14521">MAGRFFFGQFPFSARLLSPIFPLYELYTSLPFGSIVIFFAIYFGIIQNVQVNRFIRFNAMQAILIDILLILPMLVEQLVRPPLSILTAGYNTVWLYVFFCVVYGMGSCLAGEQPRLPLVADAADQQVR</sequence>
<dbReference type="EMBL" id="CAJHUC010001177">
    <property type="protein sequence ID" value="CAD7700105.1"/>
    <property type="molecule type" value="Genomic_DNA"/>
</dbReference>
<comment type="similarity">
    <text evidence="2 7">Belongs to the Tic20 family.</text>
</comment>
<organism evidence="8 9">
    <name type="scientific">Ostreobium quekettii</name>
    <dbReference type="NCBI Taxonomy" id="121088"/>
    <lineage>
        <taxon>Eukaryota</taxon>
        <taxon>Viridiplantae</taxon>
        <taxon>Chlorophyta</taxon>
        <taxon>core chlorophytes</taxon>
        <taxon>Ulvophyceae</taxon>
        <taxon>TCBD clade</taxon>
        <taxon>Bryopsidales</taxon>
        <taxon>Ostreobineae</taxon>
        <taxon>Ostreobiaceae</taxon>
        <taxon>Ostreobium</taxon>
    </lineage>
</organism>
<dbReference type="GO" id="GO:0009706">
    <property type="term" value="C:chloroplast inner membrane"/>
    <property type="evidence" value="ECO:0007669"/>
    <property type="project" value="UniProtKB-SubCell"/>
</dbReference>
<evidence type="ECO:0000256" key="4">
    <source>
        <dbReference type="ARBA" id="ARBA00022780"/>
    </source>
</evidence>
<keyword evidence="6 7" id="KW-0472">Membrane</keyword>
<dbReference type="Pfam" id="PF16166">
    <property type="entry name" value="TIC20"/>
    <property type="match status" value="1"/>
</dbReference>
<keyword evidence="9" id="KW-1185">Reference proteome</keyword>
<comment type="caution">
    <text evidence="7">Lacks conserved residue(s) required for the propagation of feature annotation.</text>
</comment>